<dbReference type="GO" id="GO:0044550">
    <property type="term" value="P:secondary metabolite biosynthetic process"/>
    <property type="evidence" value="ECO:0007669"/>
    <property type="project" value="TreeGrafter"/>
</dbReference>
<organism evidence="4 5">
    <name type="scientific">Bacillus infantis</name>
    <dbReference type="NCBI Taxonomy" id="324767"/>
    <lineage>
        <taxon>Bacteria</taxon>
        <taxon>Bacillati</taxon>
        <taxon>Bacillota</taxon>
        <taxon>Bacilli</taxon>
        <taxon>Bacillales</taxon>
        <taxon>Bacillaceae</taxon>
        <taxon>Bacillus</taxon>
    </lineage>
</organism>
<gene>
    <name evidence="4" type="ORF">FZD47_20790</name>
</gene>
<feature type="domain" description="Beta-ketoacyl-[acyl-carrier-protein] synthase III C-terminal" evidence="3">
    <location>
        <begin position="222"/>
        <end position="308"/>
    </location>
</feature>
<dbReference type="Pfam" id="PF08541">
    <property type="entry name" value="ACP_syn_III_C"/>
    <property type="match status" value="1"/>
</dbReference>
<sequence>MANINKISTYISPSRIKVSNLVGELRLPEQTNLMMKKFGVEQVAVEKEKNIDEMLVEAAKKILEPNPSIVDNIGTILVTYTFSPIYPYLYEPLMEFQKEYGLEKAQLLSVAQMNCASLNLAIEIARRSVKANSARSDVLLLIGDKIITPEMRYLNESTFSGDAAAAIYVSSDGGYNRIVSNSLYCEGKLYNSIESPESQYKWFLQSSPFGVVKVVRQALKEGKIPLDLIDCFFPSNVNTVLWNRVASMLDLPISKFYFPSLKDVGHAHNADPIINFERAQKANIVKKNHYYGLISIGIGGTFGCTVIQH</sequence>
<accession>A0A5D4SEL7</accession>
<dbReference type="EMBL" id="VTES01000006">
    <property type="protein sequence ID" value="TYS60648.1"/>
    <property type="molecule type" value="Genomic_DNA"/>
</dbReference>
<dbReference type="Proteomes" id="UP000323732">
    <property type="component" value="Unassembled WGS sequence"/>
</dbReference>
<dbReference type="AlphaFoldDB" id="A0A5D4SEL7"/>
<evidence type="ECO:0000313" key="4">
    <source>
        <dbReference type="EMBL" id="TYS60648.1"/>
    </source>
</evidence>
<dbReference type="GO" id="GO:0016746">
    <property type="term" value="F:acyltransferase activity"/>
    <property type="evidence" value="ECO:0007669"/>
    <property type="project" value="UniProtKB-KW"/>
</dbReference>
<evidence type="ECO:0000313" key="5">
    <source>
        <dbReference type="Proteomes" id="UP000323732"/>
    </source>
</evidence>
<comment type="caution">
    <text evidence="4">The sequence shown here is derived from an EMBL/GenBank/DDBJ whole genome shotgun (WGS) entry which is preliminary data.</text>
</comment>
<dbReference type="PANTHER" id="PTHR34069">
    <property type="entry name" value="3-OXOACYL-[ACYL-CARRIER-PROTEIN] SYNTHASE 3"/>
    <property type="match status" value="1"/>
</dbReference>
<reference evidence="4 5" key="1">
    <citation type="submission" date="2019-08" db="EMBL/GenBank/DDBJ databases">
        <title>Bacillus genomes from the desert of Cuatro Cienegas, Coahuila.</title>
        <authorList>
            <person name="Olmedo-Alvarez G."/>
        </authorList>
    </citation>
    <scope>NUCLEOTIDE SEQUENCE [LARGE SCALE GENOMIC DNA]</scope>
    <source>
        <strain evidence="4 5">CH37_1T</strain>
    </source>
</reference>
<dbReference type="InterPro" id="IPR016039">
    <property type="entry name" value="Thiolase-like"/>
</dbReference>
<evidence type="ECO:0000259" key="3">
    <source>
        <dbReference type="Pfam" id="PF08541"/>
    </source>
</evidence>
<dbReference type="SUPFAM" id="SSF53901">
    <property type="entry name" value="Thiolase-like"/>
    <property type="match status" value="1"/>
</dbReference>
<evidence type="ECO:0000256" key="2">
    <source>
        <dbReference type="ARBA" id="ARBA00023315"/>
    </source>
</evidence>
<protein>
    <recommendedName>
        <fullName evidence="3">Beta-ketoacyl-[acyl-carrier-protein] synthase III C-terminal domain-containing protein</fullName>
    </recommendedName>
</protein>
<name>A0A5D4SEL7_9BACI</name>
<dbReference type="InterPro" id="IPR013747">
    <property type="entry name" value="ACP_syn_III_C"/>
</dbReference>
<proteinExistence type="predicted"/>
<dbReference type="Gene3D" id="3.40.47.10">
    <property type="match status" value="2"/>
</dbReference>
<evidence type="ECO:0000256" key="1">
    <source>
        <dbReference type="ARBA" id="ARBA00022679"/>
    </source>
</evidence>
<dbReference type="PANTHER" id="PTHR34069:SF2">
    <property type="entry name" value="BETA-KETOACYL-[ACYL-CARRIER-PROTEIN] SYNTHASE III"/>
    <property type="match status" value="1"/>
</dbReference>
<keyword evidence="1" id="KW-0808">Transferase</keyword>
<keyword evidence="2" id="KW-0012">Acyltransferase</keyword>